<dbReference type="STRING" id="169427.SAMN05192548_100918"/>
<protein>
    <submittedName>
        <fullName evidence="5">NAD(P) transhydrogenase subunit beta</fullName>
    </submittedName>
</protein>
<dbReference type="AlphaFoldDB" id="A0A1M6N246"/>
<sequence>MPQPSDSAEWLDMSCLLAAVLGILLGVALAALGQLPLAWRSRRQPAWRAGALAAVQVALFAAGTGGGCSVVAAAVVGAAFGAWRVRKRDLTRRPLLVALAGIATGLAVMTGGFARYLFSAAQANAERIERIELYAAVFMGALIFAASAIAFCKLLGVLQASAAARPGHRIVNLFALLLCGWLGYGFVTEQAQPFGFAALLAMSALACAMGVHLMTSREYSNDHASNHGSHAHAFAARRDGLIAGQSGLLARIEWRGGEEQAWAWREIAPGRVRAASRHRRGWHDSRNLDGQKRRCVRDSGSHSAMRRQI</sequence>
<feature type="transmembrane region" description="Helical" evidence="3">
    <location>
        <begin position="133"/>
        <end position="158"/>
    </location>
</feature>
<dbReference type="PANTHER" id="PTHR44758:SF1">
    <property type="entry name" value="NAD(P) TRANSHYDROGENASE SUBUNIT BETA"/>
    <property type="match status" value="1"/>
</dbReference>
<feature type="transmembrane region" description="Helical" evidence="3">
    <location>
        <begin position="193"/>
        <end position="213"/>
    </location>
</feature>
<keyword evidence="1" id="KW-0520">NAD</keyword>
<accession>A0A1M6N246</accession>
<keyword evidence="3" id="KW-0812">Transmembrane</keyword>
<dbReference type="PANTHER" id="PTHR44758">
    <property type="entry name" value="NAD(P) TRANSHYDROGENASE SUBUNIT BETA"/>
    <property type="match status" value="1"/>
</dbReference>
<evidence type="ECO:0000256" key="1">
    <source>
        <dbReference type="ARBA" id="ARBA00023027"/>
    </source>
</evidence>
<feature type="transmembrane region" description="Helical" evidence="3">
    <location>
        <begin position="170"/>
        <end position="187"/>
    </location>
</feature>
<evidence type="ECO:0000313" key="5">
    <source>
        <dbReference type="EMBL" id="SHJ89799.1"/>
    </source>
</evidence>
<feature type="domain" description="NADP transhydrogenase beta-like" evidence="4">
    <location>
        <begin position="29"/>
        <end position="215"/>
    </location>
</feature>
<dbReference type="InterPro" id="IPR034300">
    <property type="entry name" value="PNTB-like"/>
</dbReference>
<keyword evidence="3" id="KW-0472">Membrane</keyword>
<evidence type="ECO:0000259" key="4">
    <source>
        <dbReference type="Pfam" id="PF02233"/>
    </source>
</evidence>
<keyword evidence="3" id="KW-1133">Transmembrane helix</keyword>
<feature type="compositionally biased region" description="Basic and acidic residues" evidence="2">
    <location>
        <begin position="282"/>
        <end position="300"/>
    </location>
</feature>
<gene>
    <name evidence="5" type="ORF">SAMN05192548_100918</name>
</gene>
<dbReference type="EMBL" id="FRAB01000009">
    <property type="protein sequence ID" value="SHJ89799.1"/>
    <property type="molecule type" value="Genomic_DNA"/>
</dbReference>
<evidence type="ECO:0000256" key="3">
    <source>
        <dbReference type="SAM" id="Phobius"/>
    </source>
</evidence>
<evidence type="ECO:0000313" key="6">
    <source>
        <dbReference type="Proteomes" id="UP000184395"/>
    </source>
</evidence>
<evidence type="ECO:0000256" key="2">
    <source>
        <dbReference type="SAM" id="MobiDB-lite"/>
    </source>
</evidence>
<proteinExistence type="predicted"/>
<name>A0A1M6N246_9BURK</name>
<dbReference type="Proteomes" id="UP000184395">
    <property type="component" value="Unassembled WGS sequence"/>
</dbReference>
<dbReference type="RefSeq" id="WP_073428507.1">
    <property type="nucleotide sequence ID" value="NZ_CADFGY010000028.1"/>
</dbReference>
<feature type="transmembrane region" description="Helical" evidence="3">
    <location>
        <begin position="95"/>
        <end position="118"/>
    </location>
</feature>
<reference evidence="5 6" key="1">
    <citation type="submission" date="2016-11" db="EMBL/GenBank/DDBJ databases">
        <authorList>
            <person name="Jaros S."/>
            <person name="Januszkiewicz K."/>
            <person name="Wedrychowicz H."/>
        </authorList>
    </citation>
    <scope>NUCLEOTIDE SEQUENCE [LARGE SCALE GENOMIC DNA]</scope>
    <source>
        <strain evidence="5 6">LMG 20594</strain>
    </source>
</reference>
<feature type="transmembrane region" description="Helical" evidence="3">
    <location>
        <begin position="54"/>
        <end position="83"/>
    </location>
</feature>
<organism evidence="5 6">
    <name type="scientific">Paraburkholderia terricola</name>
    <dbReference type="NCBI Taxonomy" id="169427"/>
    <lineage>
        <taxon>Bacteria</taxon>
        <taxon>Pseudomonadati</taxon>
        <taxon>Pseudomonadota</taxon>
        <taxon>Betaproteobacteria</taxon>
        <taxon>Burkholderiales</taxon>
        <taxon>Burkholderiaceae</taxon>
        <taxon>Paraburkholderia</taxon>
    </lineage>
</organism>
<dbReference type="Pfam" id="PF02233">
    <property type="entry name" value="PNTB"/>
    <property type="match status" value="1"/>
</dbReference>
<feature type="region of interest" description="Disordered" evidence="2">
    <location>
        <begin position="279"/>
        <end position="309"/>
    </location>
</feature>